<accession>A0A1X6X6D0</accession>
<gene>
    <name evidence="9" type="ORF">FM110_10480</name>
</gene>
<evidence type="ECO:0000313" key="9">
    <source>
        <dbReference type="EMBL" id="SLM93813.1"/>
    </source>
</evidence>
<evidence type="ECO:0000256" key="1">
    <source>
        <dbReference type="ARBA" id="ARBA00004141"/>
    </source>
</evidence>
<dbReference type="GO" id="GO:0016117">
    <property type="term" value="P:carotenoid biosynthetic process"/>
    <property type="evidence" value="ECO:0007669"/>
    <property type="project" value="UniProtKB-KW"/>
</dbReference>
<keyword evidence="6 8" id="KW-0472">Membrane</keyword>
<sequence length="115" mass="12950">MTSLGYLAAILVSSVSMLLIDHRWRLYLFADARRALAIQAIGVGAFLAWDLVCIRLGIFERGTGPFLTGVEIVPHLTIEEPFFLWFLCHFTMLVFTGAERARSALAARRHREGSR</sequence>
<protein>
    <submittedName>
        <fullName evidence="9">C50 carotenoid epsilon cyclase</fullName>
    </submittedName>
</protein>
<evidence type="ECO:0000256" key="2">
    <source>
        <dbReference type="ARBA" id="ARBA00004829"/>
    </source>
</evidence>
<evidence type="ECO:0000256" key="5">
    <source>
        <dbReference type="ARBA" id="ARBA00022989"/>
    </source>
</evidence>
<evidence type="ECO:0000256" key="6">
    <source>
        <dbReference type="ARBA" id="ARBA00023136"/>
    </source>
</evidence>
<comment type="pathway">
    <text evidence="2">Carotenoid biosynthesis.</text>
</comment>
<evidence type="ECO:0000256" key="3">
    <source>
        <dbReference type="ARBA" id="ARBA00022692"/>
    </source>
</evidence>
<evidence type="ECO:0000256" key="4">
    <source>
        <dbReference type="ARBA" id="ARBA00022746"/>
    </source>
</evidence>
<dbReference type="GO" id="GO:0016020">
    <property type="term" value="C:membrane"/>
    <property type="evidence" value="ECO:0007669"/>
    <property type="project" value="UniProtKB-SubCell"/>
</dbReference>
<dbReference type="GO" id="GO:0016872">
    <property type="term" value="F:intramolecular lyase activity"/>
    <property type="evidence" value="ECO:0007669"/>
    <property type="project" value="InterPro"/>
</dbReference>
<feature type="transmembrane region" description="Helical" evidence="8">
    <location>
        <begin position="82"/>
        <end position="101"/>
    </location>
</feature>
<proteinExistence type="predicted"/>
<reference evidence="9 10" key="1">
    <citation type="submission" date="2017-02" db="EMBL/GenBank/DDBJ databases">
        <authorList>
            <person name="Peterson S.W."/>
        </authorList>
    </citation>
    <scope>NUCLEOTIDE SEQUENCE [LARGE SCALE GENOMIC DNA]</scope>
    <source>
        <strain evidence="9 10">CIP104813</strain>
    </source>
</reference>
<feature type="transmembrane region" description="Helical" evidence="8">
    <location>
        <begin position="36"/>
        <end position="58"/>
    </location>
</feature>
<dbReference type="InterPro" id="IPR017825">
    <property type="entry name" value="Lycopene_cyclase_dom"/>
</dbReference>
<evidence type="ECO:0000313" key="10">
    <source>
        <dbReference type="Proteomes" id="UP000195981"/>
    </source>
</evidence>
<dbReference type="AlphaFoldDB" id="A0A1X6X6D0"/>
<keyword evidence="10" id="KW-1185">Reference proteome</keyword>
<organism evidence="9 10">
    <name type="scientific">Brachybacterium nesterenkovii</name>
    <dbReference type="NCBI Taxonomy" id="47847"/>
    <lineage>
        <taxon>Bacteria</taxon>
        <taxon>Bacillati</taxon>
        <taxon>Actinomycetota</taxon>
        <taxon>Actinomycetes</taxon>
        <taxon>Micrococcales</taxon>
        <taxon>Dermabacteraceae</taxon>
        <taxon>Brachybacterium</taxon>
    </lineage>
</organism>
<dbReference type="GO" id="GO:0045436">
    <property type="term" value="F:lycopene beta cyclase activity"/>
    <property type="evidence" value="ECO:0007669"/>
    <property type="project" value="UniProtKB-ARBA"/>
</dbReference>
<dbReference type="Proteomes" id="UP000195981">
    <property type="component" value="Unassembled WGS sequence"/>
</dbReference>
<keyword evidence="7" id="KW-0413">Isomerase</keyword>
<evidence type="ECO:0000256" key="7">
    <source>
        <dbReference type="ARBA" id="ARBA00023235"/>
    </source>
</evidence>
<feature type="transmembrane region" description="Helical" evidence="8">
    <location>
        <begin position="6"/>
        <end position="24"/>
    </location>
</feature>
<comment type="subcellular location">
    <subcellularLocation>
        <location evidence="1">Membrane</location>
        <topology evidence="1">Multi-pass membrane protein</topology>
    </subcellularLocation>
</comment>
<dbReference type="NCBIfam" id="TIGR03462">
    <property type="entry name" value="CarR_dom_SF"/>
    <property type="match status" value="1"/>
</dbReference>
<name>A0A1X6X6D0_9MICO</name>
<dbReference type="EMBL" id="FWFG01000092">
    <property type="protein sequence ID" value="SLM93813.1"/>
    <property type="molecule type" value="Genomic_DNA"/>
</dbReference>
<keyword evidence="5 8" id="KW-1133">Transmembrane helix</keyword>
<keyword evidence="4" id="KW-0125">Carotenoid biosynthesis</keyword>
<dbReference type="OrthoDB" id="4774157at2"/>
<dbReference type="RefSeq" id="WP_087104705.1">
    <property type="nucleotide sequence ID" value="NZ_FWFG01000092.1"/>
</dbReference>
<evidence type="ECO:0000256" key="8">
    <source>
        <dbReference type="SAM" id="Phobius"/>
    </source>
</evidence>
<keyword evidence="3 8" id="KW-0812">Transmembrane</keyword>